<keyword evidence="1" id="KW-0175">Coiled coil</keyword>
<dbReference type="Proteomes" id="UP000284706">
    <property type="component" value="Unassembled WGS sequence"/>
</dbReference>
<comment type="caution">
    <text evidence="3">The sequence shown here is derived from an EMBL/GenBank/DDBJ whole genome shotgun (WGS) entry which is preliminary data.</text>
</comment>
<gene>
    <name evidence="3" type="ORF">CVT26_001423</name>
</gene>
<feature type="compositionally biased region" description="Polar residues" evidence="2">
    <location>
        <begin position="238"/>
        <end position="248"/>
    </location>
</feature>
<feature type="region of interest" description="Disordered" evidence="2">
    <location>
        <begin position="217"/>
        <end position="284"/>
    </location>
</feature>
<dbReference type="InParanoid" id="A0A409W7G0"/>
<reference evidence="3 4" key="1">
    <citation type="journal article" date="2018" name="Evol. Lett.">
        <title>Horizontal gene cluster transfer increased hallucinogenic mushroom diversity.</title>
        <authorList>
            <person name="Reynolds H.T."/>
            <person name="Vijayakumar V."/>
            <person name="Gluck-Thaler E."/>
            <person name="Korotkin H.B."/>
            <person name="Matheny P.B."/>
            <person name="Slot J.C."/>
        </authorList>
    </citation>
    <scope>NUCLEOTIDE SEQUENCE [LARGE SCALE GENOMIC DNA]</scope>
    <source>
        <strain evidence="3 4">SRW20</strain>
    </source>
</reference>
<sequence length="402" mass="43554">MSFAVGLPFPLGVDEPVEGSGGWIDLYADCAALSAYSTPSSGLLGDSRSTVTLPPRIGQYKPFGPEIAVPQPVPLDTTKFFMSADVSSQLPVLQENPSMWNSEVSTPSEADRRTSSVYSSDAYNAGNPFWSEFMGEGNALDNCSAMVEYRSVTSLYQHGEADVFQSVEPQAVATGIGSQSSVHGDDGYEDLCDVSTLDEFETSDDMGSDLVACTSVHSEGGESAGSVGAGVEGDGSPSYKTLGTSSTKTDSKAEVTDSVDARGSGGEGDSAVSPADLERRERLRRSVPAARQWKADLATRLGFVPLDYEELTEHQFKSQYMQSLQRYAMALMDRLEEIGEVPSRMKRVKGTYSLTALSVRTMLHAKETEAMELEETVREMELEFKALREQIIEQYGEDDTTE</sequence>
<accession>A0A409W7G0</accession>
<dbReference type="STRING" id="231916.A0A409W7G0"/>
<protein>
    <submittedName>
        <fullName evidence="3">Uncharacterized protein</fullName>
    </submittedName>
</protein>
<evidence type="ECO:0000256" key="1">
    <source>
        <dbReference type="SAM" id="Coils"/>
    </source>
</evidence>
<evidence type="ECO:0000313" key="4">
    <source>
        <dbReference type="Proteomes" id="UP000284706"/>
    </source>
</evidence>
<keyword evidence="4" id="KW-1185">Reference proteome</keyword>
<evidence type="ECO:0000256" key="2">
    <source>
        <dbReference type="SAM" id="MobiDB-lite"/>
    </source>
</evidence>
<dbReference type="AlphaFoldDB" id="A0A409W7G0"/>
<dbReference type="EMBL" id="NHYE01005340">
    <property type="protein sequence ID" value="PPQ74442.1"/>
    <property type="molecule type" value="Genomic_DNA"/>
</dbReference>
<organism evidence="3 4">
    <name type="scientific">Gymnopilus dilepis</name>
    <dbReference type="NCBI Taxonomy" id="231916"/>
    <lineage>
        <taxon>Eukaryota</taxon>
        <taxon>Fungi</taxon>
        <taxon>Dikarya</taxon>
        <taxon>Basidiomycota</taxon>
        <taxon>Agaricomycotina</taxon>
        <taxon>Agaricomycetes</taxon>
        <taxon>Agaricomycetidae</taxon>
        <taxon>Agaricales</taxon>
        <taxon>Agaricineae</taxon>
        <taxon>Hymenogastraceae</taxon>
        <taxon>Gymnopilus</taxon>
    </lineage>
</organism>
<name>A0A409W7G0_9AGAR</name>
<feature type="coiled-coil region" evidence="1">
    <location>
        <begin position="363"/>
        <end position="390"/>
    </location>
</feature>
<proteinExistence type="predicted"/>
<evidence type="ECO:0000313" key="3">
    <source>
        <dbReference type="EMBL" id="PPQ74442.1"/>
    </source>
</evidence>